<reference evidence="1 2" key="1">
    <citation type="journal article" date="2019" name="Sci. Rep.">
        <title>Orb-weaving spider Araneus ventricosus genome elucidates the spidroin gene catalogue.</title>
        <authorList>
            <person name="Kono N."/>
            <person name="Nakamura H."/>
            <person name="Ohtoshi R."/>
            <person name="Moran D.A.P."/>
            <person name="Shinohara A."/>
            <person name="Yoshida Y."/>
            <person name="Fujiwara M."/>
            <person name="Mori M."/>
            <person name="Tomita M."/>
            <person name="Arakawa K."/>
        </authorList>
    </citation>
    <scope>NUCLEOTIDE SEQUENCE [LARGE SCALE GENOMIC DNA]</scope>
</reference>
<dbReference type="InterPro" id="IPR036397">
    <property type="entry name" value="RNaseH_sf"/>
</dbReference>
<organism evidence="1 2">
    <name type="scientific">Araneus ventricosus</name>
    <name type="common">Orbweaver spider</name>
    <name type="synonym">Epeira ventricosa</name>
    <dbReference type="NCBI Taxonomy" id="182803"/>
    <lineage>
        <taxon>Eukaryota</taxon>
        <taxon>Metazoa</taxon>
        <taxon>Ecdysozoa</taxon>
        <taxon>Arthropoda</taxon>
        <taxon>Chelicerata</taxon>
        <taxon>Arachnida</taxon>
        <taxon>Araneae</taxon>
        <taxon>Araneomorphae</taxon>
        <taxon>Entelegynae</taxon>
        <taxon>Araneoidea</taxon>
        <taxon>Araneidae</taxon>
        <taxon>Araneus</taxon>
    </lineage>
</organism>
<evidence type="ECO:0000313" key="2">
    <source>
        <dbReference type="Proteomes" id="UP000499080"/>
    </source>
</evidence>
<gene>
    <name evidence="1" type="ORF">AVEN_237384_1</name>
</gene>
<sequence>MHALQKRACPQCHQSIELHQDKEINHTSESTINFLEKIEQEIGTKIAPFTDISDKSPNVSTMDFCASGLLKSALSKRRPTTLCGLWKGVQEE</sequence>
<dbReference type="Proteomes" id="UP000499080">
    <property type="component" value="Unassembled WGS sequence"/>
</dbReference>
<dbReference type="AlphaFoldDB" id="A0A4Y2JVN0"/>
<evidence type="ECO:0000313" key="1">
    <source>
        <dbReference type="EMBL" id="GBM94110.1"/>
    </source>
</evidence>
<dbReference type="OrthoDB" id="7787442at2759"/>
<comment type="caution">
    <text evidence="1">The sequence shown here is derived from an EMBL/GenBank/DDBJ whole genome shotgun (WGS) entry which is preliminary data.</text>
</comment>
<dbReference type="Gene3D" id="3.30.420.10">
    <property type="entry name" value="Ribonuclease H-like superfamily/Ribonuclease H"/>
    <property type="match status" value="1"/>
</dbReference>
<name>A0A4Y2JVN0_ARAVE</name>
<keyword evidence="2" id="KW-1185">Reference proteome</keyword>
<dbReference type="GO" id="GO:0003676">
    <property type="term" value="F:nucleic acid binding"/>
    <property type="evidence" value="ECO:0007669"/>
    <property type="project" value="InterPro"/>
</dbReference>
<protein>
    <submittedName>
        <fullName evidence="1">Uncharacterized protein</fullName>
    </submittedName>
</protein>
<accession>A0A4Y2JVN0</accession>
<proteinExistence type="predicted"/>
<dbReference type="EMBL" id="BGPR01003937">
    <property type="protein sequence ID" value="GBM94110.1"/>
    <property type="molecule type" value="Genomic_DNA"/>
</dbReference>